<keyword evidence="2" id="KW-1185">Reference proteome</keyword>
<proteinExistence type="predicted"/>
<organism evidence="1 2">
    <name type="scientific">Zizania palustris</name>
    <name type="common">Northern wild rice</name>
    <dbReference type="NCBI Taxonomy" id="103762"/>
    <lineage>
        <taxon>Eukaryota</taxon>
        <taxon>Viridiplantae</taxon>
        <taxon>Streptophyta</taxon>
        <taxon>Embryophyta</taxon>
        <taxon>Tracheophyta</taxon>
        <taxon>Spermatophyta</taxon>
        <taxon>Magnoliopsida</taxon>
        <taxon>Liliopsida</taxon>
        <taxon>Poales</taxon>
        <taxon>Poaceae</taxon>
        <taxon>BOP clade</taxon>
        <taxon>Oryzoideae</taxon>
        <taxon>Oryzeae</taxon>
        <taxon>Zizaniinae</taxon>
        <taxon>Zizania</taxon>
    </lineage>
</organism>
<comment type="caution">
    <text evidence="1">The sequence shown here is derived from an EMBL/GenBank/DDBJ whole genome shotgun (WGS) entry which is preliminary data.</text>
</comment>
<dbReference type="AlphaFoldDB" id="A0A8J5RKQ6"/>
<dbReference type="EMBL" id="JAAALK010000289">
    <property type="protein sequence ID" value="KAG8050622.1"/>
    <property type="molecule type" value="Genomic_DNA"/>
</dbReference>
<sequence>MAEDLIVKASVDVTTNLSGGVSRGDKISVCGRHRAAAQSANAGVGCKVLADGDEREERGSGGQMRSSAVGLADCRGQSPLGALRS</sequence>
<protein>
    <submittedName>
        <fullName evidence="1">Uncharacterized protein</fullName>
    </submittedName>
</protein>
<accession>A0A8J5RKQ6</accession>
<gene>
    <name evidence="1" type="ORF">GUJ93_ZPchr0009g883</name>
</gene>
<reference evidence="1" key="2">
    <citation type="submission" date="2021-02" db="EMBL/GenBank/DDBJ databases">
        <authorList>
            <person name="Kimball J.A."/>
            <person name="Haas M.W."/>
            <person name="Macchietto M."/>
            <person name="Kono T."/>
            <person name="Duquette J."/>
            <person name="Shao M."/>
        </authorList>
    </citation>
    <scope>NUCLEOTIDE SEQUENCE</scope>
    <source>
        <tissue evidence="1">Fresh leaf tissue</tissue>
    </source>
</reference>
<evidence type="ECO:0000313" key="2">
    <source>
        <dbReference type="Proteomes" id="UP000729402"/>
    </source>
</evidence>
<evidence type="ECO:0000313" key="1">
    <source>
        <dbReference type="EMBL" id="KAG8050622.1"/>
    </source>
</evidence>
<name>A0A8J5RKQ6_ZIZPA</name>
<dbReference type="Proteomes" id="UP000729402">
    <property type="component" value="Unassembled WGS sequence"/>
</dbReference>
<reference evidence="1" key="1">
    <citation type="journal article" date="2021" name="bioRxiv">
        <title>Whole Genome Assembly and Annotation of Northern Wild Rice, Zizania palustris L., Supports a Whole Genome Duplication in the Zizania Genus.</title>
        <authorList>
            <person name="Haas M."/>
            <person name="Kono T."/>
            <person name="Macchietto M."/>
            <person name="Millas R."/>
            <person name="McGilp L."/>
            <person name="Shao M."/>
            <person name="Duquette J."/>
            <person name="Hirsch C.N."/>
            <person name="Kimball J."/>
        </authorList>
    </citation>
    <scope>NUCLEOTIDE SEQUENCE</scope>
    <source>
        <tissue evidence="1">Fresh leaf tissue</tissue>
    </source>
</reference>